<reference evidence="5" key="1">
    <citation type="submission" date="2015-07" db="EMBL/GenBank/DDBJ databases">
        <title>Near-Complete Genome Sequence of the Cellulolytic Bacterium Bacteroides (Pseudobacteroides) cellulosolvens ATCC 35603.</title>
        <authorList>
            <person name="Dassa B."/>
            <person name="Utturkar S.M."/>
            <person name="Klingeman D.M."/>
            <person name="Hurt R.A."/>
            <person name="Keller M."/>
            <person name="Xu J."/>
            <person name="Reddy Y.H.K."/>
            <person name="Borovok I."/>
            <person name="Grinberg I.R."/>
            <person name="Lamed R."/>
            <person name="Zhivin O."/>
            <person name="Bayer E.A."/>
            <person name="Brown S.D."/>
        </authorList>
    </citation>
    <scope>NUCLEOTIDE SEQUENCE [LARGE SCALE GENOMIC DNA]</scope>
    <source>
        <strain evidence="5">DSM 2933</strain>
    </source>
</reference>
<proteinExistence type="inferred from homology"/>
<comment type="subcellular location">
    <subcellularLocation>
        <location evidence="1">Spore core</location>
    </subcellularLocation>
</comment>
<gene>
    <name evidence="4" type="ORF">Bccel_4448</name>
</gene>
<comment type="similarity">
    <text evidence="2">Belongs to the SspH family.</text>
</comment>
<evidence type="ECO:0000313" key="5">
    <source>
        <dbReference type="Proteomes" id="UP000036923"/>
    </source>
</evidence>
<dbReference type="InterPro" id="IPR012610">
    <property type="entry name" value="SASP_SspH"/>
</dbReference>
<dbReference type="GO" id="GO:0042601">
    <property type="term" value="C:endospore-forming forespore"/>
    <property type="evidence" value="ECO:0007669"/>
    <property type="project" value="InterPro"/>
</dbReference>
<evidence type="ECO:0000256" key="1">
    <source>
        <dbReference type="ARBA" id="ARBA00004288"/>
    </source>
</evidence>
<dbReference type="STRING" id="398512.Bccel_4448"/>
<organism evidence="4 5">
    <name type="scientific">Pseudobacteroides cellulosolvens ATCC 35603 = DSM 2933</name>
    <dbReference type="NCBI Taxonomy" id="398512"/>
    <lineage>
        <taxon>Bacteria</taxon>
        <taxon>Bacillati</taxon>
        <taxon>Bacillota</taxon>
        <taxon>Clostridia</taxon>
        <taxon>Eubacteriales</taxon>
        <taxon>Oscillospiraceae</taxon>
        <taxon>Pseudobacteroides</taxon>
    </lineage>
</organism>
<keyword evidence="3" id="KW-0749">Sporulation</keyword>
<dbReference type="Proteomes" id="UP000036923">
    <property type="component" value="Unassembled WGS sequence"/>
</dbReference>
<dbReference type="AlphaFoldDB" id="A0A0L6JTX0"/>
<comment type="caution">
    <text evidence="4">The sequence shown here is derived from an EMBL/GenBank/DDBJ whole genome shotgun (WGS) entry which is preliminary data.</text>
</comment>
<evidence type="ECO:0000256" key="2">
    <source>
        <dbReference type="ARBA" id="ARBA00006573"/>
    </source>
</evidence>
<dbReference type="Pfam" id="PF08141">
    <property type="entry name" value="SspH"/>
    <property type="match status" value="1"/>
</dbReference>
<dbReference type="GO" id="GO:0030436">
    <property type="term" value="P:asexual sporulation"/>
    <property type="evidence" value="ECO:0007669"/>
    <property type="project" value="InterPro"/>
</dbReference>
<protein>
    <submittedName>
        <fullName evidence="4">Small acid-soluble spore protein, H-type</fullName>
    </submittedName>
</protein>
<dbReference type="NCBIfam" id="TIGR02861">
    <property type="entry name" value="SASP_H"/>
    <property type="match status" value="1"/>
</dbReference>
<evidence type="ECO:0000313" key="4">
    <source>
        <dbReference type="EMBL" id="KNY29174.1"/>
    </source>
</evidence>
<dbReference type="EMBL" id="LGTC01000001">
    <property type="protein sequence ID" value="KNY29174.1"/>
    <property type="molecule type" value="Genomic_DNA"/>
</dbReference>
<dbReference type="GO" id="GO:0030435">
    <property type="term" value="P:sporulation resulting in formation of a cellular spore"/>
    <property type="evidence" value="ECO:0007669"/>
    <property type="project" value="UniProtKB-KW"/>
</dbReference>
<name>A0A0L6JTX0_9FIRM</name>
<dbReference type="eggNOG" id="ENOG5030S3N">
    <property type="taxonomic scope" value="Bacteria"/>
</dbReference>
<sequence>MDSIRAKEIISSGKLIQVLYQGSPVWLENVKDNNTAEVTRLDRKDKIEVPVYLLVEDKELV</sequence>
<evidence type="ECO:0000256" key="3">
    <source>
        <dbReference type="ARBA" id="ARBA00022969"/>
    </source>
</evidence>
<accession>A0A0L6JTX0</accession>
<dbReference type="RefSeq" id="WP_036944860.1">
    <property type="nucleotide sequence ID" value="NZ_JQKC01000037.1"/>
</dbReference>
<keyword evidence="5" id="KW-1185">Reference proteome</keyword>
<dbReference type="OrthoDB" id="1683648at2"/>